<dbReference type="Proteomes" id="UP000663848">
    <property type="component" value="Unassembled WGS sequence"/>
</dbReference>
<feature type="compositionally biased region" description="Polar residues" evidence="1">
    <location>
        <begin position="126"/>
        <end position="139"/>
    </location>
</feature>
<evidence type="ECO:0000313" key="2">
    <source>
        <dbReference type="EMBL" id="CAF5004619.1"/>
    </source>
</evidence>
<evidence type="ECO:0000256" key="1">
    <source>
        <dbReference type="SAM" id="MobiDB-lite"/>
    </source>
</evidence>
<dbReference type="AlphaFoldDB" id="A0A822AG87"/>
<feature type="non-terminal residue" evidence="2">
    <location>
        <position position="1"/>
    </location>
</feature>
<name>A0A822AG87_9BILA</name>
<gene>
    <name evidence="2" type="ORF">QYT958_LOCUS38495</name>
</gene>
<feature type="compositionally biased region" description="Polar residues" evidence="1">
    <location>
        <begin position="79"/>
        <end position="88"/>
    </location>
</feature>
<reference evidence="2" key="1">
    <citation type="submission" date="2021-02" db="EMBL/GenBank/DDBJ databases">
        <authorList>
            <person name="Nowell W R."/>
        </authorList>
    </citation>
    <scope>NUCLEOTIDE SEQUENCE</scope>
</reference>
<protein>
    <submittedName>
        <fullName evidence="2">Uncharacterized protein</fullName>
    </submittedName>
</protein>
<dbReference type="EMBL" id="CAJOBR010033785">
    <property type="protein sequence ID" value="CAF5004619.1"/>
    <property type="molecule type" value="Genomic_DNA"/>
</dbReference>
<organism evidence="2 3">
    <name type="scientific">Rotaria socialis</name>
    <dbReference type="NCBI Taxonomy" id="392032"/>
    <lineage>
        <taxon>Eukaryota</taxon>
        <taxon>Metazoa</taxon>
        <taxon>Spiralia</taxon>
        <taxon>Gnathifera</taxon>
        <taxon>Rotifera</taxon>
        <taxon>Eurotatoria</taxon>
        <taxon>Bdelloidea</taxon>
        <taxon>Philodinida</taxon>
        <taxon>Philodinidae</taxon>
        <taxon>Rotaria</taxon>
    </lineage>
</organism>
<comment type="caution">
    <text evidence="2">The sequence shown here is derived from an EMBL/GenBank/DDBJ whole genome shotgun (WGS) entry which is preliminary data.</text>
</comment>
<proteinExistence type="predicted"/>
<sequence length="139" mass="14983">TAHLGYEHVIAWIHANAPRSASDSENASKDEPVDDEDEIGDADRIEPSGDIVSVPEIDEQQQRIEQGSDFGDDIESDNEGSFLSSAGKQRNKLAAGSTEAKEAKPAQQQTTVTKVDVDIQARPTVDDQQTSTGDMLSTK</sequence>
<accession>A0A822AG87</accession>
<evidence type="ECO:0000313" key="3">
    <source>
        <dbReference type="Proteomes" id="UP000663848"/>
    </source>
</evidence>
<feature type="region of interest" description="Disordered" evidence="1">
    <location>
        <begin position="14"/>
        <end position="139"/>
    </location>
</feature>